<dbReference type="Proteomes" id="UP000014020">
    <property type="component" value="Unassembled WGS sequence"/>
</dbReference>
<feature type="compositionally biased region" description="Polar residues" evidence="1">
    <location>
        <begin position="99"/>
        <end position="115"/>
    </location>
</feature>
<feature type="compositionally biased region" description="Basic and acidic residues" evidence="1">
    <location>
        <begin position="132"/>
        <end position="181"/>
    </location>
</feature>
<dbReference type="AlphaFoldDB" id="R8MCX8"/>
<name>R8MCX8_BACCX</name>
<reference evidence="3" key="1">
    <citation type="submission" date="2012-12" db="EMBL/GenBank/DDBJ databases">
        <title>The genome sequence of Bacillus cereus VD146.</title>
        <authorList>
            <consortium name="The Broad Institute Genome Sequencing Platform"/>
            <consortium name="The Broad Institute Genome Sequencing Center for Infectious Disease"/>
            <person name="Feldgarden M."/>
            <person name="Van der Auwera G.A."/>
            <person name="Mahillon J."/>
            <person name="Duprez V."/>
            <person name="Timmery S."/>
            <person name="Mattelet C."/>
            <person name="Dierick K."/>
            <person name="Sun M."/>
            <person name="Yu Z."/>
            <person name="Zhu L."/>
            <person name="Hu X."/>
            <person name="Shank E.B."/>
            <person name="Swiecicka I."/>
            <person name="Hansen B.M."/>
            <person name="Andrup L."/>
            <person name="Walker B."/>
            <person name="Young S.K."/>
            <person name="Zeng Q."/>
            <person name="Gargeya S."/>
            <person name="Fitzgerald M."/>
            <person name="Haas B."/>
            <person name="Abouelleil A."/>
            <person name="Alvarado L."/>
            <person name="Arachchi H.M."/>
            <person name="Berlin A.M."/>
            <person name="Chapman S.B."/>
            <person name="Dewar J."/>
            <person name="Goldberg J."/>
            <person name="Griggs A."/>
            <person name="Gujja S."/>
            <person name="Hansen M."/>
            <person name="Howarth C."/>
            <person name="Imamovic A."/>
            <person name="Larimer J."/>
            <person name="McCowan C."/>
            <person name="Murphy C."/>
            <person name="Neiman D."/>
            <person name="Pearson M."/>
            <person name="Priest M."/>
            <person name="Roberts A."/>
            <person name="Saif S."/>
            <person name="Shea T."/>
            <person name="Sisk P."/>
            <person name="Sykes S."/>
            <person name="Wortman J."/>
            <person name="Nusbaum C."/>
            <person name="Birren B."/>
        </authorList>
    </citation>
    <scope>NUCLEOTIDE SEQUENCE [LARGE SCALE GENOMIC DNA]</scope>
    <source>
        <strain evidence="3">VD146</strain>
    </source>
</reference>
<proteinExistence type="predicted"/>
<dbReference type="PATRIC" id="fig|1053236.3.peg.6169"/>
<protein>
    <submittedName>
        <fullName evidence="2">Uncharacterized protein</fullName>
    </submittedName>
</protein>
<accession>R8MCX8</accession>
<evidence type="ECO:0000256" key="1">
    <source>
        <dbReference type="SAM" id="MobiDB-lite"/>
    </source>
</evidence>
<dbReference type="RefSeq" id="WP_016121254.1">
    <property type="nucleotide sequence ID" value="NZ_KB976684.1"/>
</dbReference>
<dbReference type="HOGENOM" id="CLU_1324235_0_0_9"/>
<sequence>MKQEQYNWKFKKMVADPLFKEWHSNQDNMSQSLNTLVSFIIHLIGTDDLGSFETQMKIQKILLLHDKDFINEVAMKMTPYLQQGNFEGVTEKQDAKVISPTSPSETEDTLSSTNEQKNENTDAAMIQQKQIENSDKELENDAIDEKIQSKEEPIGQPVSKEEMKPEQKEKSESKLESKQEYSPETQDNPVKPKGYEEVKQNAKAFFS</sequence>
<feature type="region of interest" description="Disordered" evidence="1">
    <location>
        <begin position="91"/>
        <end position="207"/>
    </location>
</feature>
<evidence type="ECO:0000313" key="3">
    <source>
        <dbReference type="Proteomes" id="UP000014020"/>
    </source>
</evidence>
<gene>
    <name evidence="2" type="ORF">IK1_05806</name>
</gene>
<evidence type="ECO:0000313" key="2">
    <source>
        <dbReference type="EMBL" id="EOP32270.1"/>
    </source>
</evidence>
<comment type="caution">
    <text evidence="2">The sequence shown here is derived from an EMBL/GenBank/DDBJ whole genome shotgun (WGS) entry which is preliminary data.</text>
</comment>
<dbReference type="EMBL" id="AHFE01000075">
    <property type="protein sequence ID" value="EOP32270.1"/>
    <property type="molecule type" value="Genomic_DNA"/>
</dbReference>
<organism evidence="2 3">
    <name type="scientific">Bacillus cereus (strain VD146)</name>
    <dbReference type="NCBI Taxonomy" id="1053236"/>
    <lineage>
        <taxon>Bacteria</taxon>
        <taxon>Bacillati</taxon>
        <taxon>Bacillota</taxon>
        <taxon>Bacilli</taxon>
        <taxon>Bacillales</taxon>
        <taxon>Bacillaceae</taxon>
        <taxon>Bacillus</taxon>
        <taxon>Bacillus cereus group</taxon>
    </lineage>
</organism>